<dbReference type="SUPFAM" id="SSF48403">
    <property type="entry name" value="Ankyrin repeat"/>
    <property type="match status" value="1"/>
</dbReference>
<proteinExistence type="predicted"/>
<dbReference type="Gene3D" id="1.25.40.20">
    <property type="entry name" value="Ankyrin repeat-containing domain"/>
    <property type="match status" value="1"/>
</dbReference>
<reference evidence="1" key="1">
    <citation type="journal article" date="2020" name="Nature">
        <title>Giant virus diversity and host interactions through global metagenomics.</title>
        <authorList>
            <person name="Schulz F."/>
            <person name="Roux S."/>
            <person name="Paez-Espino D."/>
            <person name="Jungbluth S."/>
            <person name="Walsh D.A."/>
            <person name="Denef V.J."/>
            <person name="McMahon K.D."/>
            <person name="Konstantinidis K.T."/>
            <person name="Eloe-Fadrosh E.A."/>
            <person name="Kyrpides N.C."/>
            <person name="Woyke T."/>
        </authorList>
    </citation>
    <scope>NUCLEOTIDE SEQUENCE</scope>
    <source>
        <strain evidence="1">GVMAG-M-3300023179-150</strain>
    </source>
</reference>
<dbReference type="AlphaFoldDB" id="A0A6C0E818"/>
<dbReference type="EMBL" id="MN739750">
    <property type="protein sequence ID" value="QHT24882.1"/>
    <property type="molecule type" value="Genomic_DNA"/>
</dbReference>
<protein>
    <recommendedName>
        <fullName evidence="2">Ankyrin repeat protein</fullName>
    </recommendedName>
</protein>
<accession>A0A6C0E818</accession>
<evidence type="ECO:0000313" key="1">
    <source>
        <dbReference type="EMBL" id="QHT24882.1"/>
    </source>
</evidence>
<name>A0A6C0E818_9ZZZZ</name>
<organism evidence="1">
    <name type="scientific">viral metagenome</name>
    <dbReference type="NCBI Taxonomy" id="1070528"/>
    <lineage>
        <taxon>unclassified sequences</taxon>
        <taxon>metagenomes</taxon>
        <taxon>organismal metagenomes</taxon>
    </lineage>
</organism>
<dbReference type="PANTHER" id="PTHR46586">
    <property type="entry name" value="ANKYRIN REPEAT-CONTAINING PROTEIN"/>
    <property type="match status" value="1"/>
</dbReference>
<dbReference type="InterPro" id="IPR036770">
    <property type="entry name" value="Ankyrin_rpt-contain_sf"/>
</dbReference>
<dbReference type="InterPro" id="IPR002110">
    <property type="entry name" value="Ankyrin_rpt"/>
</dbReference>
<sequence length="310" mass="37246">MNLIVTNKKDNYYENCKSHLTIKLKTGINWYEIDDREQYPDEEFRTFDVKEFFDKIINLDHYSLQEFTHFRISLRYTPKINKYYHPDFELIMSEKYYLFDIKTIRKFKIKINSNYIKWVCYQNRIDILEWWKNSGLKLEYDETALDYASSKGHVNVLEWWKHSGLPLKYSSNSIDDASRNGHINVLEWWKNSGLPLEYSDDALDSASGKRNVSVLDWWKNSGLELKYSDKALCNASAWGHIKVLNWWKNSGLELKYSDDALYEASYWDHIKVLKWWKNSGLPLKCDKYDKEHMGKNALKLWRKNKLLMHN</sequence>
<dbReference type="Pfam" id="PF13637">
    <property type="entry name" value="Ank_4"/>
    <property type="match status" value="1"/>
</dbReference>
<dbReference type="InterPro" id="IPR052050">
    <property type="entry name" value="SecEffector_AnkRepeat"/>
</dbReference>
<dbReference type="PANTHER" id="PTHR46586:SF3">
    <property type="entry name" value="ANKYRIN REPEAT-CONTAINING PROTEIN"/>
    <property type="match status" value="1"/>
</dbReference>
<evidence type="ECO:0008006" key="2">
    <source>
        <dbReference type="Google" id="ProtNLM"/>
    </source>
</evidence>